<evidence type="ECO:0000256" key="5">
    <source>
        <dbReference type="ARBA" id="ARBA00022691"/>
    </source>
</evidence>
<dbReference type="GO" id="GO:0009809">
    <property type="term" value="P:lignin biosynthetic process"/>
    <property type="evidence" value="ECO:0007669"/>
    <property type="project" value="UniProtKB-KW"/>
</dbReference>
<evidence type="ECO:0000256" key="6">
    <source>
        <dbReference type="ARBA" id="ARBA00022733"/>
    </source>
</evidence>
<keyword evidence="3" id="KW-0489">Methyltransferase</keyword>
<keyword evidence="6" id="KW-0438">Lignin biosynthesis</keyword>
<dbReference type="PROSITE" id="PS51682">
    <property type="entry name" value="SAM_OMT_I"/>
    <property type="match status" value="1"/>
</dbReference>
<dbReference type="SUPFAM" id="SSF53335">
    <property type="entry name" value="S-adenosyl-L-methionine-dependent methyltransferases"/>
    <property type="match status" value="1"/>
</dbReference>
<dbReference type="GO" id="GO:0032259">
    <property type="term" value="P:methylation"/>
    <property type="evidence" value="ECO:0007669"/>
    <property type="project" value="UniProtKB-KW"/>
</dbReference>
<sequence>MATLIGAHNFAALKAVYERPSLRWILQPKMQLAFSGRKMTLQSKSSDEVEGSPFDHKGLLQSRELYQYVLETSVYPREPAPLKEIRAITENHPYFFMGTSPDSGQLIAMLLDMLNAKNTIELGVFTGYSLLLTALTIPDDGKILAIDPNLESYEMGLPIIQKACVEHKIDFKHSPALPVLDKLLEDDDNKSSFDFAFVDADKSNYGNYHERLMQLVKVGGLIVYDNTLWYGSVGMPEESVDKLIRPERSYLLELNKSLAADTRIQISQVPLGDGMTICRRLF</sequence>
<protein>
    <recommendedName>
        <fullName evidence="2">caffeoyl-CoA O-methyltransferase</fullName>
        <ecNumber evidence="2">2.1.1.104</ecNumber>
    </recommendedName>
</protein>
<organism evidence="8 9">
    <name type="scientific">Solanum bulbocastanum</name>
    <name type="common">Wild potato</name>
    <dbReference type="NCBI Taxonomy" id="147425"/>
    <lineage>
        <taxon>Eukaryota</taxon>
        <taxon>Viridiplantae</taxon>
        <taxon>Streptophyta</taxon>
        <taxon>Embryophyta</taxon>
        <taxon>Tracheophyta</taxon>
        <taxon>Spermatophyta</taxon>
        <taxon>Magnoliopsida</taxon>
        <taxon>eudicotyledons</taxon>
        <taxon>Gunneridae</taxon>
        <taxon>Pentapetalae</taxon>
        <taxon>asterids</taxon>
        <taxon>lamiids</taxon>
        <taxon>Solanales</taxon>
        <taxon>Solanaceae</taxon>
        <taxon>Solanoideae</taxon>
        <taxon>Solaneae</taxon>
        <taxon>Solanum</taxon>
    </lineage>
</organism>
<dbReference type="Proteomes" id="UP001371456">
    <property type="component" value="Unassembled WGS sequence"/>
</dbReference>
<dbReference type="EC" id="2.1.1.104" evidence="2"/>
<evidence type="ECO:0000256" key="1">
    <source>
        <dbReference type="ARBA" id="ARBA00004928"/>
    </source>
</evidence>
<dbReference type="GO" id="GO:0042409">
    <property type="term" value="F:caffeoyl-CoA O-methyltransferase activity"/>
    <property type="evidence" value="ECO:0007669"/>
    <property type="project" value="UniProtKB-EC"/>
</dbReference>
<dbReference type="Pfam" id="PF01596">
    <property type="entry name" value="Methyltransf_3"/>
    <property type="match status" value="1"/>
</dbReference>
<dbReference type="InterPro" id="IPR029063">
    <property type="entry name" value="SAM-dependent_MTases_sf"/>
</dbReference>
<dbReference type="PANTHER" id="PTHR10509">
    <property type="entry name" value="O-METHYLTRANSFERASE-RELATED"/>
    <property type="match status" value="1"/>
</dbReference>
<keyword evidence="9" id="KW-1185">Reference proteome</keyword>
<proteinExistence type="inferred from homology"/>
<comment type="similarity">
    <text evidence="7">Belongs to the class I-like SAM-binding methyltransferase superfamily. Cation-dependent O-methyltransferase family.</text>
</comment>
<evidence type="ECO:0000256" key="3">
    <source>
        <dbReference type="ARBA" id="ARBA00022603"/>
    </source>
</evidence>
<dbReference type="EMBL" id="JBANQN010000004">
    <property type="protein sequence ID" value="KAK6792169.1"/>
    <property type="molecule type" value="Genomic_DNA"/>
</dbReference>
<evidence type="ECO:0000313" key="9">
    <source>
        <dbReference type="Proteomes" id="UP001371456"/>
    </source>
</evidence>
<keyword evidence="4" id="KW-0808">Transferase</keyword>
<accession>A0AAN8TSF7</accession>
<evidence type="ECO:0000313" key="8">
    <source>
        <dbReference type="EMBL" id="KAK6792169.1"/>
    </source>
</evidence>
<name>A0AAN8TSF7_SOLBU</name>
<evidence type="ECO:0000256" key="4">
    <source>
        <dbReference type="ARBA" id="ARBA00022679"/>
    </source>
</evidence>
<dbReference type="InterPro" id="IPR002935">
    <property type="entry name" value="SAM_O-MeTrfase"/>
</dbReference>
<evidence type="ECO:0000256" key="7">
    <source>
        <dbReference type="ARBA" id="ARBA00023453"/>
    </source>
</evidence>
<comment type="caution">
    <text evidence="8">The sequence shown here is derived from an EMBL/GenBank/DDBJ whole genome shotgun (WGS) entry which is preliminary data.</text>
</comment>
<reference evidence="8 9" key="1">
    <citation type="submission" date="2024-02" db="EMBL/GenBank/DDBJ databases">
        <title>de novo genome assembly of Solanum bulbocastanum strain 11H21.</title>
        <authorList>
            <person name="Hosaka A.J."/>
        </authorList>
    </citation>
    <scope>NUCLEOTIDE SEQUENCE [LARGE SCALE GENOMIC DNA]</scope>
    <source>
        <tissue evidence="8">Young leaves</tissue>
    </source>
</reference>
<comment type="pathway">
    <text evidence="1">Aromatic compound metabolism; phenylpropanoid biosynthesis.</text>
</comment>
<dbReference type="AlphaFoldDB" id="A0AAN8TSF7"/>
<dbReference type="InterPro" id="IPR050362">
    <property type="entry name" value="Cation-dep_OMT"/>
</dbReference>
<dbReference type="PANTHER" id="PTHR10509:SF78">
    <property type="entry name" value="CAFFEOYL-COA O-METHYLTRANSFERASE"/>
    <property type="match status" value="1"/>
</dbReference>
<dbReference type="Gene3D" id="3.40.50.150">
    <property type="entry name" value="Vaccinia Virus protein VP39"/>
    <property type="match status" value="1"/>
</dbReference>
<gene>
    <name evidence="8" type="ORF">RDI58_011250</name>
</gene>
<keyword evidence="5" id="KW-0949">S-adenosyl-L-methionine</keyword>
<evidence type="ECO:0000256" key="2">
    <source>
        <dbReference type="ARBA" id="ARBA00012165"/>
    </source>
</evidence>